<evidence type="ECO:0000313" key="1">
    <source>
        <dbReference type="EMBL" id="RIE01147.1"/>
    </source>
</evidence>
<evidence type="ECO:0000313" key="2">
    <source>
        <dbReference type="Proteomes" id="UP000266340"/>
    </source>
</evidence>
<dbReference type="Proteomes" id="UP000266340">
    <property type="component" value="Unassembled WGS sequence"/>
</dbReference>
<dbReference type="OrthoDB" id="2547144at2"/>
<comment type="caution">
    <text evidence="1">The sequence shown here is derived from an EMBL/GenBank/DDBJ whole genome shotgun (WGS) entry which is preliminary data.</text>
</comment>
<sequence length="323" mass="36394">MGQNEAVREFREDDDFHYFDRLVWEEHRRRGERIGIHMNGSFSVDTSHRIVRKENYFPDNGDSSLLSRSSKGFVLESNGEIVAVVTVTLHQSGNGNLHMLGCVEGSEAGLAPLIEAGIAFVKSKGGRKLTCFSEILPGQLTNGEFDYWATYGFKPEPYYSQWVVCQDFRRWEAPGELATDNVVPATEIDLEEIAAILEEDGEDLIAESLRYDYEELSPDHIFLKLVDPDNGRTVGIAYYQVNRHENQWGTNTLGIHIRPAWNHQGSYSEIQRFVRCVLASMKQLGVAYAGTRMSSRNLLSMIALCAEGFLLAPMGQVALYRSV</sequence>
<protein>
    <submittedName>
        <fullName evidence="1">Uncharacterized protein</fullName>
    </submittedName>
</protein>
<dbReference type="InterPro" id="IPR016181">
    <property type="entry name" value="Acyl_CoA_acyltransferase"/>
</dbReference>
<proteinExistence type="predicted"/>
<accession>A0A398CMM0</accession>
<reference evidence="1 2" key="1">
    <citation type="submission" date="2018-09" db="EMBL/GenBank/DDBJ databases">
        <title>Cohnella cavernae sp. nov., isolated from a karst cave.</title>
        <authorList>
            <person name="Zhu H."/>
        </authorList>
    </citation>
    <scope>NUCLEOTIDE SEQUENCE [LARGE SCALE GENOMIC DNA]</scope>
    <source>
        <strain evidence="1 2">K2E09-144</strain>
    </source>
</reference>
<name>A0A398CMM0_9BACL</name>
<keyword evidence="2" id="KW-1185">Reference proteome</keyword>
<dbReference type="AlphaFoldDB" id="A0A398CMM0"/>
<gene>
    <name evidence="1" type="ORF">D3H35_22330</name>
</gene>
<dbReference type="RefSeq" id="WP_119151412.1">
    <property type="nucleotide sequence ID" value="NZ_JBHSOV010000041.1"/>
</dbReference>
<organism evidence="1 2">
    <name type="scientific">Cohnella faecalis</name>
    <dbReference type="NCBI Taxonomy" id="2315694"/>
    <lineage>
        <taxon>Bacteria</taxon>
        <taxon>Bacillati</taxon>
        <taxon>Bacillota</taxon>
        <taxon>Bacilli</taxon>
        <taxon>Bacillales</taxon>
        <taxon>Paenibacillaceae</taxon>
        <taxon>Cohnella</taxon>
    </lineage>
</organism>
<dbReference type="EMBL" id="QXJM01000040">
    <property type="protein sequence ID" value="RIE01147.1"/>
    <property type="molecule type" value="Genomic_DNA"/>
</dbReference>
<dbReference type="SUPFAM" id="SSF55729">
    <property type="entry name" value="Acyl-CoA N-acyltransferases (Nat)"/>
    <property type="match status" value="1"/>
</dbReference>